<evidence type="ECO:0000313" key="2">
    <source>
        <dbReference type="Proteomes" id="UP000199518"/>
    </source>
</evidence>
<proteinExistence type="predicted"/>
<evidence type="ECO:0000313" key="1">
    <source>
        <dbReference type="EMBL" id="SFH55191.1"/>
    </source>
</evidence>
<reference evidence="2" key="1">
    <citation type="submission" date="2016-10" db="EMBL/GenBank/DDBJ databases">
        <authorList>
            <person name="Varghese N."/>
            <person name="Submissions S."/>
        </authorList>
    </citation>
    <scope>NUCLEOTIDE SEQUENCE [LARGE SCALE GENOMIC DNA]</scope>
    <source>
        <strain evidence="2">DSM 26348</strain>
    </source>
</reference>
<organism evidence="1 2">
    <name type="scientific">Planctomicrobium piriforme</name>
    <dbReference type="NCBI Taxonomy" id="1576369"/>
    <lineage>
        <taxon>Bacteria</taxon>
        <taxon>Pseudomonadati</taxon>
        <taxon>Planctomycetota</taxon>
        <taxon>Planctomycetia</taxon>
        <taxon>Planctomycetales</taxon>
        <taxon>Planctomycetaceae</taxon>
        <taxon>Planctomicrobium</taxon>
    </lineage>
</organism>
<dbReference type="EMBL" id="FOQD01000001">
    <property type="protein sequence ID" value="SFH55191.1"/>
    <property type="molecule type" value="Genomic_DNA"/>
</dbReference>
<keyword evidence="2" id="KW-1185">Reference proteome</keyword>
<sequence length="141" mass="15878">MWFRKTPAAKYRYESQCGTSVINPTEEDLVKLLARLDGTTDSYASLTDAHGSYVQVGGGPQAFTAEEREILSKGKFCHRKAARSILDQEERRVMIGGANVLVKADEILDIDTVKQIFISFRNGTKSCQAVIWRDITSWFQK</sequence>
<accession>A0A1I3B0J4</accession>
<dbReference type="OrthoDB" id="6873191at2"/>
<dbReference type="Proteomes" id="UP000199518">
    <property type="component" value="Unassembled WGS sequence"/>
</dbReference>
<dbReference type="AlphaFoldDB" id="A0A1I3B0J4"/>
<name>A0A1I3B0J4_9PLAN</name>
<gene>
    <name evidence="1" type="ORF">SAMN05421753_101129</name>
</gene>
<protein>
    <submittedName>
        <fullName evidence="1">Uncharacterized protein</fullName>
    </submittedName>
</protein>
<dbReference type="RefSeq" id="WP_092046934.1">
    <property type="nucleotide sequence ID" value="NZ_FOQD01000001.1"/>
</dbReference>